<reference evidence="11 12" key="1">
    <citation type="submission" date="2018-01" db="EMBL/GenBank/DDBJ databases">
        <title>Whole genome analyses suggest that Burkholderia sensu lato contains two further novel genera in the rhizoxinica-symbiotica group Mycetohabitans gen. nov., and Trinickia gen. nov.: implications for the evolution of diazotrophy and nodulation in the Burkholderiaceae.</title>
        <authorList>
            <person name="Estrada-de los Santos P."/>
            <person name="Palmer M."/>
            <person name="Chavez-Ramirez B."/>
            <person name="Beukes C."/>
            <person name="Steenkamp E.T."/>
            <person name="Hirsch A.M."/>
            <person name="Manyaka P."/>
            <person name="Maluk M."/>
            <person name="Lafos M."/>
            <person name="Crook M."/>
            <person name="Gross E."/>
            <person name="Simon M.F."/>
            <person name="Bueno dos Reis Junior F."/>
            <person name="Poole P.S."/>
            <person name="Venter S.N."/>
            <person name="James E.K."/>
        </authorList>
    </citation>
    <scope>NUCLEOTIDE SEQUENCE [LARGE SCALE GENOMIC DNA]</scope>
    <source>
        <strain evidence="11 12">JPY 581</strain>
    </source>
</reference>
<keyword evidence="12" id="KW-1185">Reference proteome</keyword>
<evidence type="ECO:0000256" key="2">
    <source>
        <dbReference type="ARBA" id="ARBA00008914"/>
    </source>
</evidence>
<dbReference type="EMBL" id="PNYC01000001">
    <property type="protein sequence ID" value="PMS38792.1"/>
    <property type="molecule type" value="Genomic_DNA"/>
</dbReference>
<comment type="caution">
    <text evidence="11">The sequence shown here is derived from an EMBL/GenBank/DDBJ whole genome shotgun (WGS) entry which is preliminary data.</text>
</comment>
<dbReference type="AlphaFoldDB" id="A0A2N7XB70"/>
<dbReference type="PANTHER" id="PTHR30329:SF21">
    <property type="entry name" value="LIPOPROTEIN YIAD-RELATED"/>
    <property type="match status" value="1"/>
</dbReference>
<feature type="domain" description="OmpA-like" evidence="10">
    <location>
        <begin position="106"/>
        <end position="224"/>
    </location>
</feature>
<dbReference type="PANTHER" id="PTHR30329">
    <property type="entry name" value="STATOR ELEMENT OF FLAGELLAR MOTOR COMPLEX"/>
    <property type="match status" value="1"/>
</dbReference>
<name>A0A2N7XB70_9BURK</name>
<evidence type="ECO:0000256" key="8">
    <source>
        <dbReference type="SAM" id="MobiDB-lite"/>
    </source>
</evidence>
<proteinExistence type="inferred from homology"/>
<dbReference type="CDD" id="cd07185">
    <property type="entry name" value="OmpA_C-like"/>
    <property type="match status" value="1"/>
</dbReference>
<dbReference type="PROSITE" id="PS51123">
    <property type="entry name" value="OMPA_2"/>
    <property type="match status" value="1"/>
</dbReference>
<dbReference type="Pfam" id="PF00691">
    <property type="entry name" value="OmpA"/>
    <property type="match status" value="1"/>
</dbReference>
<evidence type="ECO:0000256" key="3">
    <source>
        <dbReference type="ARBA" id="ARBA00022475"/>
    </source>
</evidence>
<evidence type="ECO:0000313" key="12">
    <source>
        <dbReference type="Proteomes" id="UP000235777"/>
    </source>
</evidence>
<comment type="subcellular location">
    <subcellularLocation>
        <location evidence="1">Cell membrane</location>
        <topology evidence="1">Single-pass membrane protein</topology>
    </subcellularLocation>
</comment>
<feature type="transmembrane region" description="Helical" evidence="9">
    <location>
        <begin position="29"/>
        <end position="49"/>
    </location>
</feature>
<accession>A0A2N7XB70</accession>
<dbReference type="GO" id="GO:0005886">
    <property type="term" value="C:plasma membrane"/>
    <property type="evidence" value="ECO:0007669"/>
    <property type="project" value="UniProtKB-SubCell"/>
</dbReference>
<protein>
    <submittedName>
        <fullName evidence="11">Motility protein B</fullName>
    </submittedName>
</protein>
<keyword evidence="5 9" id="KW-1133">Transmembrane helix</keyword>
<evidence type="ECO:0000256" key="7">
    <source>
        <dbReference type="PROSITE-ProRule" id="PRU00473"/>
    </source>
</evidence>
<evidence type="ECO:0000256" key="9">
    <source>
        <dbReference type="SAM" id="Phobius"/>
    </source>
</evidence>
<evidence type="ECO:0000259" key="10">
    <source>
        <dbReference type="PROSITE" id="PS51123"/>
    </source>
</evidence>
<evidence type="ECO:0000256" key="5">
    <source>
        <dbReference type="ARBA" id="ARBA00022989"/>
    </source>
</evidence>
<evidence type="ECO:0000313" key="11">
    <source>
        <dbReference type="EMBL" id="PMS38792.1"/>
    </source>
</evidence>
<dbReference type="OrthoDB" id="9815217at2"/>
<comment type="similarity">
    <text evidence="2">Belongs to the MotB family.</text>
</comment>
<dbReference type="Gene3D" id="3.30.1330.60">
    <property type="entry name" value="OmpA-like domain"/>
    <property type="match status" value="1"/>
</dbReference>
<sequence length="224" mass="24209">MEFSSISKPPGTSPRDQEHEDEARSERWLLSYADLVTTLMVFFLAMYILQLAKTKESEMKAAAAQAVPVAVAPSVAQPDLARRARLVALLAPLVDRREVTVKETPQGIEIAINARVLFNSGEARLLPDGLDDLTRVAEVLKKGSPRSILVEGHTDSAPIATAQYASNWELSAARAGAVVRFLVERGIEPGRLAAIGRADNDPLALGDDAVARAANRRVTIVAQY</sequence>
<dbReference type="InterPro" id="IPR025713">
    <property type="entry name" value="MotB-like_N_dom"/>
</dbReference>
<dbReference type="InterPro" id="IPR036737">
    <property type="entry name" value="OmpA-like_sf"/>
</dbReference>
<feature type="region of interest" description="Disordered" evidence="8">
    <location>
        <begin position="1"/>
        <end position="22"/>
    </location>
</feature>
<dbReference type="InterPro" id="IPR050330">
    <property type="entry name" value="Bact_OuterMem_StrucFunc"/>
</dbReference>
<dbReference type="Pfam" id="PF13677">
    <property type="entry name" value="MotB_plug"/>
    <property type="match status" value="1"/>
</dbReference>
<evidence type="ECO:0000256" key="4">
    <source>
        <dbReference type="ARBA" id="ARBA00022692"/>
    </source>
</evidence>
<keyword evidence="3" id="KW-1003">Cell membrane</keyword>
<dbReference type="InterPro" id="IPR006665">
    <property type="entry name" value="OmpA-like"/>
</dbReference>
<gene>
    <name evidence="11" type="ORF">C0Z20_02830</name>
</gene>
<dbReference type="STRING" id="863227.GCA_000373005_00692"/>
<organism evidence="11 12">
    <name type="scientific">Trinickia symbiotica</name>
    <dbReference type="NCBI Taxonomy" id="863227"/>
    <lineage>
        <taxon>Bacteria</taxon>
        <taxon>Pseudomonadati</taxon>
        <taxon>Pseudomonadota</taxon>
        <taxon>Betaproteobacteria</taxon>
        <taxon>Burkholderiales</taxon>
        <taxon>Burkholderiaceae</taxon>
        <taxon>Trinickia</taxon>
    </lineage>
</organism>
<keyword evidence="4 9" id="KW-0812">Transmembrane</keyword>
<dbReference type="Proteomes" id="UP000235777">
    <property type="component" value="Unassembled WGS sequence"/>
</dbReference>
<dbReference type="SUPFAM" id="SSF103088">
    <property type="entry name" value="OmpA-like"/>
    <property type="match status" value="1"/>
</dbReference>
<evidence type="ECO:0000256" key="6">
    <source>
        <dbReference type="ARBA" id="ARBA00023136"/>
    </source>
</evidence>
<keyword evidence="6 7" id="KW-0472">Membrane</keyword>
<dbReference type="RefSeq" id="WP_018439205.1">
    <property type="nucleotide sequence ID" value="NZ_KB890165.1"/>
</dbReference>
<evidence type="ECO:0000256" key="1">
    <source>
        <dbReference type="ARBA" id="ARBA00004162"/>
    </source>
</evidence>